<protein>
    <submittedName>
        <fullName evidence="2">Uncharacterized protein</fullName>
    </submittedName>
</protein>
<evidence type="ECO:0000313" key="2">
    <source>
        <dbReference type="EMBL" id="GFJ87567.1"/>
    </source>
</evidence>
<keyword evidence="3" id="KW-1185">Reference proteome</keyword>
<proteinExistence type="predicted"/>
<comment type="caution">
    <text evidence="2">The sequence shown here is derived from an EMBL/GenBank/DDBJ whole genome shotgun (WGS) entry which is preliminary data.</text>
</comment>
<evidence type="ECO:0000313" key="3">
    <source>
        <dbReference type="Proteomes" id="UP000482960"/>
    </source>
</evidence>
<reference evidence="2 3" key="2">
    <citation type="submission" date="2020-03" db="EMBL/GenBank/DDBJ databases">
        <authorList>
            <person name="Ichikawa N."/>
            <person name="Kimura A."/>
            <person name="Kitahashi Y."/>
            <person name="Uohara A."/>
        </authorList>
    </citation>
    <scope>NUCLEOTIDE SEQUENCE [LARGE SCALE GENOMIC DNA]</scope>
    <source>
        <strain evidence="2 3">NBRC 108638</strain>
    </source>
</reference>
<dbReference type="Proteomes" id="UP000482960">
    <property type="component" value="Unassembled WGS sequence"/>
</dbReference>
<dbReference type="Pfam" id="PF19545">
    <property type="entry name" value="DUF6069"/>
    <property type="match status" value="1"/>
</dbReference>
<dbReference type="InterPro" id="IPR045713">
    <property type="entry name" value="DUF6069"/>
</dbReference>
<gene>
    <name evidence="2" type="ORF">Prum_012090</name>
</gene>
<reference evidence="2 3" key="1">
    <citation type="submission" date="2020-03" db="EMBL/GenBank/DDBJ databases">
        <title>Whole genome shotgun sequence of Phytohabitans rumicis NBRC 108638.</title>
        <authorList>
            <person name="Komaki H."/>
            <person name="Tamura T."/>
        </authorList>
    </citation>
    <scope>NUCLEOTIDE SEQUENCE [LARGE SCALE GENOMIC DNA]</scope>
    <source>
        <strain evidence="2 3">NBRC 108638</strain>
    </source>
</reference>
<accession>A0A6V8L0E7</accession>
<keyword evidence="1" id="KW-0812">Transmembrane</keyword>
<feature type="transmembrane region" description="Helical" evidence="1">
    <location>
        <begin position="20"/>
        <end position="39"/>
    </location>
</feature>
<sequence>MSSSQQTAVHTQRGTASELVRIGAATAAAVVVNLLILWAGSAAGASLEIDAPYDLNAAAVALSTAMPMLAASALVVLLARRYPAARRWFAWAGAAFALLTAAMPFTVAEDTATAVTLALMHLVAGTAWLTAIMPRPTTR</sequence>
<dbReference type="EMBL" id="BLPG01000001">
    <property type="protein sequence ID" value="GFJ87567.1"/>
    <property type="molecule type" value="Genomic_DNA"/>
</dbReference>
<keyword evidence="1" id="KW-0472">Membrane</keyword>
<feature type="transmembrane region" description="Helical" evidence="1">
    <location>
        <begin position="88"/>
        <end position="108"/>
    </location>
</feature>
<dbReference type="AlphaFoldDB" id="A0A6V8L0E7"/>
<name>A0A6V8L0E7_9ACTN</name>
<feature type="transmembrane region" description="Helical" evidence="1">
    <location>
        <begin position="59"/>
        <end position="79"/>
    </location>
</feature>
<evidence type="ECO:0000256" key="1">
    <source>
        <dbReference type="SAM" id="Phobius"/>
    </source>
</evidence>
<dbReference type="RefSeq" id="WP_173074573.1">
    <property type="nucleotide sequence ID" value="NZ_BAABJB010000079.1"/>
</dbReference>
<feature type="transmembrane region" description="Helical" evidence="1">
    <location>
        <begin position="114"/>
        <end position="133"/>
    </location>
</feature>
<organism evidence="2 3">
    <name type="scientific">Phytohabitans rumicis</name>
    <dbReference type="NCBI Taxonomy" id="1076125"/>
    <lineage>
        <taxon>Bacteria</taxon>
        <taxon>Bacillati</taxon>
        <taxon>Actinomycetota</taxon>
        <taxon>Actinomycetes</taxon>
        <taxon>Micromonosporales</taxon>
        <taxon>Micromonosporaceae</taxon>
    </lineage>
</organism>
<keyword evidence="1" id="KW-1133">Transmembrane helix</keyword>